<dbReference type="GO" id="GO:0033013">
    <property type="term" value="P:tetrapyrrole metabolic process"/>
    <property type="evidence" value="ECO:0007669"/>
    <property type="project" value="UniProtKB-ARBA"/>
</dbReference>
<dbReference type="PANTHER" id="PTHR10057">
    <property type="entry name" value="PERIPHERAL-TYPE BENZODIAZEPINE RECEPTOR"/>
    <property type="match status" value="1"/>
</dbReference>
<evidence type="ECO:0000256" key="1">
    <source>
        <dbReference type="ARBA" id="ARBA00004141"/>
    </source>
</evidence>
<dbReference type="PANTHER" id="PTHR10057:SF0">
    <property type="entry name" value="TRANSLOCATOR PROTEIN"/>
    <property type="match status" value="1"/>
</dbReference>
<accession>A0A7X1FSI6</accession>
<feature type="transmembrane region" description="Helical" evidence="6">
    <location>
        <begin position="143"/>
        <end position="164"/>
    </location>
</feature>
<keyword evidence="8" id="KW-1185">Reference proteome</keyword>
<dbReference type="Pfam" id="PF03073">
    <property type="entry name" value="TspO_MBR"/>
    <property type="match status" value="1"/>
</dbReference>
<feature type="transmembrane region" description="Helical" evidence="6">
    <location>
        <begin position="61"/>
        <end position="81"/>
    </location>
</feature>
<evidence type="ECO:0000256" key="2">
    <source>
        <dbReference type="ARBA" id="ARBA00007524"/>
    </source>
</evidence>
<dbReference type="InterPro" id="IPR004307">
    <property type="entry name" value="TspO_MBR"/>
</dbReference>
<evidence type="ECO:0000313" key="7">
    <source>
        <dbReference type="EMBL" id="MBC2665542.1"/>
    </source>
</evidence>
<evidence type="ECO:0000256" key="3">
    <source>
        <dbReference type="ARBA" id="ARBA00022692"/>
    </source>
</evidence>
<sequence length="184" mass="19948">MNQLASSGQLRASFLRWALVLVPLVMLLGFLSGKAGGSVADSPWFYSLTKPALYPPPETFPIVWSLLYLLMGLAAAMIGAARGASGRGLALSLFVLQLLVNLAWSPVFFGLHKMSAALYVLAALDIAVLLTVIAFWRVRYQAALLLLPYLAWVCFATLLNWQFIEANPEAAGYSSANAVTRVQI</sequence>
<evidence type="ECO:0000313" key="8">
    <source>
        <dbReference type="Proteomes" id="UP000566813"/>
    </source>
</evidence>
<dbReference type="Proteomes" id="UP000566813">
    <property type="component" value="Unassembled WGS sequence"/>
</dbReference>
<evidence type="ECO:0000256" key="5">
    <source>
        <dbReference type="ARBA" id="ARBA00023136"/>
    </source>
</evidence>
<name>A0A7X1FSI6_9SPHN</name>
<dbReference type="PIRSF" id="PIRSF005859">
    <property type="entry name" value="PBR"/>
    <property type="match status" value="1"/>
</dbReference>
<protein>
    <submittedName>
        <fullName evidence="7">Tryptophan-rich sensory protein</fullName>
    </submittedName>
</protein>
<comment type="subcellular location">
    <subcellularLocation>
        <location evidence="1">Membrane</location>
        <topology evidence="1">Multi-pass membrane protein</topology>
    </subcellularLocation>
</comment>
<dbReference type="GO" id="GO:0016020">
    <property type="term" value="C:membrane"/>
    <property type="evidence" value="ECO:0007669"/>
    <property type="project" value="UniProtKB-SubCell"/>
</dbReference>
<comment type="caution">
    <text evidence="7">The sequence shown here is derived from an EMBL/GenBank/DDBJ whole genome shotgun (WGS) entry which is preliminary data.</text>
</comment>
<feature type="transmembrane region" description="Helical" evidence="6">
    <location>
        <begin position="88"/>
        <end position="110"/>
    </location>
</feature>
<evidence type="ECO:0000256" key="4">
    <source>
        <dbReference type="ARBA" id="ARBA00022989"/>
    </source>
</evidence>
<dbReference type="AlphaFoldDB" id="A0A7X1FSI6"/>
<keyword evidence="4 6" id="KW-1133">Transmembrane helix</keyword>
<keyword evidence="3 6" id="KW-0812">Transmembrane</keyword>
<comment type="similarity">
    <text evidence="2">Belongs to the TspO/BZRP family.</text>
</comment>
<dbReference type="InterPro" id="IPR038330">
    <property type="entry name" value="TspO/MBR-related_sf"/>
</dbReference>
<gene>
    <name evidence="7" type="ORF">H7F51_08405</name>
</gene>
<reference evidence="7 8" key="1">
    <citation type="submission" date="2020-08" db="EMBL/GenBank/DDBJ databases">
        <title>The genome sequence of type strain Novosphingobium flavum NBRC 111647.</title>
        <authorList>
            <person name="Liu Y."/>
        </authorList>
    </citation>
    <scope>NUCLEOTIDE SEQUENCE [LARGE SCALE GENOMIC DNA]</scope>
    <source>
        <strain evidence="7 8">NBRC 111647</strain>
    </source>
</reference>
<feature type="transmembrane region" description="Helical" evidence="6">
    <location>
        <begin position="116"/>
        <end position="136"/>
    </location>
</feature>
<dbReference type="Gene3D" id="1.20.1260.100">
    <property type="entry name" value="TspO/MBR protein"/>
    <property type="match status" value="1"/>
</dbReference>
<dbReference type="RefSeq" id="WP_185663818.1">
    <property type="nucleotide sequence ID" value="NZ_JACLAW010000006.1"/>
</dbReference>
<keyword evidence="5 6" id="KW-0472">Membrane</keyword>
<proteinExistence type="inferred from homology"/>
<dbReference type="EMBL" id="JACLAW010000006">
    <property type="protein sequence ID" value="MBC2665542.1"/>
    <property type="molecule type" value="Genomic_DNA"/>
</dbReference>
<dbReference type="FunFam" id="1.20.1260.100:FF:000001">
    <property type="entry name" value="translocator protein 2"/>
    <property type="match status" value="1"/>
</dbReference>
<dbReference type="CDD" id="cd15904">
    <property type="entry name" value="TSPO_MBR"/>
    <property type="match status" value="1"/>
</dbReference>
<organism evidence="7 8">
    <name type="scientific">Novosphingobium flavum</name>
    <dbReference type="NCBI Taxonomy" id="1778672"/>
    <lineage>
        <taxon>Bacteria</taxon>
        <taxon>Pseudomonadati</taxon>
        <taxon>Pseudomonadota</taxon>
        <taxon>Alphaproteobacteria</taxon>
        <taxon>Sphingomonadales</taxon>
        <taxon>Sphingomonadaceae</taxon>
        <taxon>Novosphingobium</taxon>
    </lineage>
</organism>
<evidence type="ECO:0000256" key="6">
    <source>
        <dbReference type="SAM" id="Phobius"/>
    </source>
</evidence>